<feature type="domain" description="Protein kinase" evidence="7">
    <location>
        <begin position="11"/>
        <end position="280"/>
    </location>
</feature>
<dbReference type="PANTHER" id="PTHR43289">
    <property type="entry name" value="MITOGEN-ACTIVATED PROTEIN KINASE KINASE KINASE 20-RELATED"/>
    <property type="match status" value="1"/>
</dbReference>
<sequence>MRRGIVLDERYELDQPLGRGGMGEVWRAYDQLLDRRVAVRFITFHGGDPDEELIARFEHEARNTAWLEHPGVPTVYGRGEHRDERFGRCLYLVMQYVEGVTVTHLLDAAGEGLPVGWAAFIAAQACAVLGVAHQRPLVHRDLKPGNLMLCPDGSVKVLDFGLAVALGPADVRLTTKGVGGPGTPGYCAPEQLYGDPGPQSDLYSLGCVLYEMLTGEKVFGDGNPYAVSRAHEVEEPLAPSALNGIVPPDLDDLVLELLAKSPEERPAEAGDVYERLLPFITELEPLGDAVTAGPAPSRLYGALMAGVRIAAAAPRGPAASRRRAEPVPLPTLLEVREAREQVGMLARAGRFAQAADRLSQLVEPAALALGGDDLEVIEMRAELAEALFHGGDHRRAASALRAAVAALAEWHGPDDERVMRYREWEAECLVKLGEPARALRLLEALAAELDEDADRARRLGLLEKTGRLLLALGRAEEARPPLTQAAAGLAVLRGERDPAVLELRALLAERP</sequence>
<comment type="caution">
    <text evidence="8">The sequence shown here is derived from an EMBL/GenBank/DDBJ whole genome shotgun (WGS) entry which is preliminary data.</text>
</comment>
<dbReference type="EMBL" id="WEGH01000006">
    <property type="protein sequence ID" value="MQY09475.1"/>
    <property type="molecule type" value="Genomic_DNA"/>
</dbReference>
<keyword evidence="6" id="KW-0067">ATP-binding</keyword>
<evidence type="ECO:0000259" key="7">
    <source>
        <dbReference type="PROSITE" id="PS50011"/>
    </source>
</evidence>
<dbReference type="GO" id="GO:0004674">
    <property type="term" value="F:protein serine/threonine kinase activity"/>
    <property type="evidence" value="ECO:0007669"/>
    <property type="project" value="UniProtKB-KW"/>
</dbReference>
<dbReference type="SUPFAM" id="SSF56112">
    <property type="entry name" value="Protein kinase-like (PK-like)"/>
    <property type="match status" value="1"/>
</dbReference>
<dbReference type="EC" id="2.7.11.1" evidence="1"/>
<dbReference type="CDD" id="cd14014">
    <property type="entry name" value="STKc_PknB_like"/>
    <property type="match status" value="1"/>
</dbReference>
<evidence type="ECO:0000313" key="9">
    <source>
        <dbReference type="Proteomes" id="UP000487268"/>
    </source>
</evidence>
<organism evidence="8 9">
    <name type="scientific">Actinomadura macrotermitis</name>
    <dbReference type="NCBI Taxonomy" id="2585200"/>
    <lineage>
        <taxon>Bacteria</taxon>
        <taxon>Bacillati</taxon>
        <taxon>Actinomycetota</taxon>
        <taxon>Actinomycetes</taxon>
        <taxon>Streptosporangiales</taxon>
        <taxon>Thermomonosporaceae</taxon>
        <taxon>Actinomadura</taxon>
    </lineage>
</organism>
<proteinExistence type="predicted"/>
<accession>A0A7K0C7R3</accession>
<dbReference type="OrthoDB" id="9762169at2"/>
<dbReference type="AlphaFoldDB" id="A0A7K0C7R3"/>
<name>A0A7K0C7R3_9ACTN</name>
<dbReference type="SMART" id="SM00220">
    <property type="entry name" value="S_TKc"/>
    <property type="match status" value="1"/>
</dbReference>
<dbReference type="Gene3D" id="1.10.510.10">
    <property type="entry name" value="Transferase(Phosphotransferase) domain 1"/>
    <property type="match status" value="1"/>
</dbReference>
<gene>
    <name evidence="8" type="primary">pknD_60</name>
    <name evidence="8" type="ORF">ACRB68_76010</name>
</gene>
<evidence type="ECO:0000256" key="2">
    <source>
        <dbReference type="ARBA" id="ARBA00022527"/>
    </source>
</evidence>
<dbReference type="PROSITE" id="PS00108">
    <property type="entry name" value="PROTEIN_KINASE_ST"/>
    <property type="match status" value="1"/>
</dbReference>
<evidence type="ECO:0000256" key="4">
    <source>
        <dbReference type="ARBA" id="ARBA00022741"/>
    </source>
</evidence>
<dbReference type="PROSITE" id="PS50011">
    <property type="entry name" value="PROTEIN_KINASE_DOM"/>
    <property type="match status" value="1"/>
</dbReference>
<dbReference type="SUPFAM" id="SSF48452">
    <property type="entry name" value="TPR-like"/>
    <property type="match status" value="1"/>
</dbReference>
<keyword evidence="5 8" id="KW-0418">Kinase</keyword>
<dbReference type="PANTHER" id="PTHR43289:SF6">
    <property type="entry name" value="SERINE_THREONINE-PROTEIN KINASE NEKL-3"/>
    <property type="match status" value="1"/>
</dbReference>
<protein>
    <recommendedName>
        <fullName evidence="1">non-specific serine/threonine protein kinase</fullName>
        <ecNumber evidence="1">2.7.11.1</ecNumber>
    </recommendedName>
</protein>
<dbReference type="InterPro" id="IPR000719">
    <property type="entry name" value="Prot_kinase_dom"/>
</dbReference>
<dbReference type="Gene3D" id="3.30.200.20">
    <property type="entry name" value="Phosphorylase Kinase, domain 1"/>
    <property type="match status" value="1"/>
</dbReference>
<dbReference type="Proteomes" id="UP000487268">
    <property type="component" value="Unassembled WGS sequence"/>
</dbReference>
<keyword evidence="9" id="KW-1185">Reference proteome</keyword>
<keyword evidence="4" id="KW-0547">Nucleotide-binding</keyword>
<dbReference type="GO" id="GO:0005524">
    <property type="term" value="F:ATP binding"/>
    <property type="evidence" value="ECO:0007669"/>
    <property type="project" value="UniProtKB-KW"/>
</dbReference>
<evidence type="ECO:0000256" key="6">
    <source>
        <dbReference type="ARBA" id="ARBA00022840"/>
    </source>
</evidence>
<dbReference type="InterPro" id="IPR008271">
    <property type="entry name" value="Ser/Thr_kinase_AS"/>
</dbReference>
<evidence type="ECO:0000256" key="3">
    <source>
        <dbReference type="ARBA" id="ARBA00022679"/>
    </source>
</evidence>
<dbReference type="InterPro" id="IPR011009">
    <property type="entry name" value="Kinase-like_dom_sf"/>
</dbReference>
<evidence type="ECO:0000313" key="8">
    <source>
        <dbReference type="EMBL" id="MQY09475.1"/>
    </source>
</evidence>
<dbReference type="InterPro" id="IPR011990">
    <property type="entry name" value="TPR-like_helical_dom_sf"/>
</dbReference>
<keyword evidence="2" id="KW-0723">Serine/threonine-protein kinase</keyword>
<dbReference type="Gene3D" id="1.25.40.10">
    <property type="entry name" value="Tetratricopeptide repeat domain"/>
    <property type="match status" value="1"/>
</dbReference>
<evidence type="ECO:0000256" key="1">
    <source>
        <dbReference type="ARBA" id="ARBA00012513"/>
    </source>
</evidence>
<keyword evidence="3 8" id="KW-0808">Transferase</keyword>
<dbReference type="RefSeq" id="WP_153541405.1">
    <property type="nucleotide sequence ID" value="NZ_WEGH01000006.1"/>
</dbReference>
<reference evidence="8 9" key="1">
    <citation type="submission" date="2019-10" db="EMBL/GenBank/DDBJ databases">
        <title>Actinomadura rubteroloni sp. nov. and Actinomadura macrotermitis sp. nov., isolated from the gut of fungus growing-termite Macrotermes natalensis.</title>
        <authorList>
            <person name="Benndorf R."/>
            <person name="Martin K."/>
            <person name="Kuefner M."/>
            <person name="De Beer W."/>
            <person name="Kaster A.-K."/>
            <person name="Vollmers J."/>
            <person name="Poulsen M."/>
            <person name="Beemelmanns C."/>
        </authorList>
    </citation>
    <scope>NUCLEOTIDE SEQUENCE [LARGE SCALE GENOMIC DNA]</scope>
    <source>
        <strain evidence="8 9">RB68</strain>
    </source>
</reference>
<dbReference type="Pfam" id="PF00069">
    <property type="entry name" value="Pkinase"/>
    <property type="match status" value="1"/>
</dbReference>
<evidence type="ECO:0000256" key="5">
    <source>
        <dbReference type="ARBA" id="ARBA00022777"/>
    </source>
</evidence>